<evidence type="ECO:0000256" key="5">
    <source>
        <dbReference type="ARBA" id="ARBA00023284"/>
    </source>
</evidence>
<dbReference type="FunFam" id="3.40.30.10:FF:000001">
    <property type="entry name" value="Thioredoxin"/>
    <property type="match status" value="1"/>
</dbReference>
<evidence type="ECO:0000256" key="2">
    <source>
        <dbReference type="ARBA" id="ARBA00022448"/>
    </source>
</evidence>
<dbReference type="PIRSF" id="PIRSF000077">
    <property type="entry name" value="Thioredoxin"/>
    <property type="match status" value="1"/>
</dbReference>
<comment type="caution">
    <text evidence="11">The sequence shown here is derived from an EMBL/GenBank/DDBJ whole genome shotgun (WGS) entry which is preliminary data.</text>
</comment>
<evidence type="ECO:0000256" key="1">
    <source>
        <dbReference type="ARBA" id="ARBA00008987"/>
    </source>
</evidence>
<dbReference type="Pfam" id="PF00085">
    <property type="entry name" value="Thioredoxin"/>
    <property type="match status" value="1"/>
</dbReference>
<reference evidence="11 12" key="1">
    <citation type="journal article" date="2016" name="Nat. Commun.">
        <title>Thousands of microbial genomes shed light on interconnected biogeochemical processes in an aquifer system.</title>
        <authorList>
            <person name="Anantharaman K."/>
            <person name="Brown C.T."/>
            <person name="Hug L.A."/>
            <person name="Sharon I."/>
            <person name="Castelle C.J."/>
            <person name="Probst A.J."/>
            <person name="Thomas B.C."/>
            <person name="Singh A."/>
            <person name="Wilkins M.J."/>
            <person name="Karaoz U."/>
            <person name="Brodie E.L."/>
            <person name="Williams K.H."/>
            <person name="Hubbard S.S."/>
            <person name="Banfield J.F."/>
        </authorList>
    </citation>
    <scope>NUCLEOTIDE SEQUENCE [LARGE SCALE GENOMIC DNA]</scope>
</reference>
<dbReference type="InterPro" id="IPR005746">
    <property type="entry name" value="Thioredoxin"/>
</dbReference>
<proteinExistence type="inferred from homology"/>
<dbReference type="PANTHER" id="PTHR45663">
    <property type="entry name" value="GEO12009P1"/>
    <property type="match status" value="1"/>
</dbReference>
<evidence type="ECO:0000256" key="7">
    <source>
        <dbReference type="PIRNR" id="PIRNR000077"/>
    </source>
</evidence>
<evidence type="ECO:0000256" key="6">
    <source>
        <dbReference type="NCBIfam" id="TIGR01068"/>
    </source>
</evidence>
<dbReference type="InterPro" id="IPR036249">
    <property type="entry name" value="Thioredoxin-like_sf"/>
</dbReference>
<feature type="site" description="Deprotonates C-terminal active site Cys" evidence="8">
    <location>
        <position position="28"/>
    </location>
</feature>
<keyword evidence="5 9" id="KW-0676">Redox-active center</keyword>
<gene>
    <name evidence="11" type="ORF">A3F83_12000</name>
</gene>
<evidence type="ECO:0000313" key="12">
    <source>
        <dbReference type="Proteomes" id="UP000179129"/>
    </source>
</evidence>
<dbReference type="EMBL" id="MFIX01000222">
    <property type="protein sequence ID" value="OGG01146.1"/>
    <property type="molecule type" value="Genomic_DNA"/>
</dbReference>
<feature type="site" description="Contributes to redox potential value" evidence="8">
    <location>
        <position position="35"/>
    </location>
</feature>
<dbReference type="InterPro" id="IPR013766">
    <property type="entry name" value="Thioredoxin_domain"/>
</dbReference>
<feature type="active site" description="Nucleophile" evidence="8">
    <location>
        <position position="34"/>
    </location>
</feature>
<dbReference type="PANTHER" id="PTHR45663:SF11">
    <property type="entry name" value="GEO12009P1"/>
    <property type="match status" value="1"/>
</dbReference>
<dbReference type="CDD" id="cd02947">
    <property type="entry name" value="TRX_family"/>
    <property type="match status" value="1"/>
</dbReference>
<evidence type="ECO:0000256" key="4">
    <source>
        <dbReference type="ARBA" id="ARBA00023157"/>
    </source>
</evidence>
<feature type="active site" description="Nucleophile" evidence="8">
    <location>
        <position position="37"/>
    </location>
</feature>
<comment type="similarity">
    <text evidence="1 7">Belongs to the thioredoxin family.</text>
</comment>
<dbReference type="NCBIfam" id="TIGR01068">
    <property type="entry name" value="thioredoxin"/>
    <property type="match status" value="1"/>
</dbReference>
<dbReference type="PRINTS" id="PR00421">
    <property type="entry name" value="THIOREDOXIN"/>
</dbReference>
<evidence type="ECO:0000256" key="3">
    <source>
        <dbReference type="ARBA" id="ARBA00022982"/>
    </source>
</evidence>
<dbReference type="SUPFAM" id="SSF52833">
    <property type="entry name" value="Thioredoxin-like"/>
    <property type="match status" value="1"/>
</dbReference>
<sequence length="111" mass="12176">MAENKPQAVEDATFDEKVLKGKGLVVVDFWATWCGPCLHMAPALEAFAEHNAGKVKVFKLDVDENPRTAQKYEIRSIPTLIYFKDGEPVDISIGAVSESTLQGKLAALLKD</sequence>
<name>A0A1F5YLX1_9BACT</name>
<dbReference type="PROSITE" id="PS51352">
    <property type="entry name" value="THIOREDOXIN_2"/>
    <property type="match status" value="1"/>
</dbReference>
<keyword evidence="2" id="KW-0813">Transport</keyword>
<keyword evidence="3" id="KW-0249">Electron transport</keyword>
<feature type="disulfide bond" description="Redox-active" evidence="9">
    <location>
        <begin position="34"/>
        <end position="37"/>
    </location>
</feature>
<dbReference type="InterPro" id="IPR017937">
    <property type="entry name" value="Thioredoxin_CS"/>
</dbReference>
<dbReference type="STRING" id="1817867.A3F83_12000"/>
<protein>
    <recommendedName>
        <fullName evidence="6 7">Thioredoxin</fullName>
    </recommendedName>
</protein>
<organism evidence="11 12">
    <name type="scientific">Candidatus Glassbacteria bacterium RIFCSPLOWO2_12_FULL_58_11</name>
    <dbReference type="NCBI Taxonomy" id="1817867"/>
    <lineage>
        <taxon>Bacteria</taxon>
        <taxon>Candidatus Glassiibacteriota</taxon>
    </lineage>
</organism>
<dbReference type="GO" id="GO:0015035">
    <property type="term" value="F:protein-disulfide reductase activity"/>
    <property type="evidence" value="ECO:0007669"/>
    <property type="project" value="UniProtKB-UniRule"/>
</dbReference>
<keyword evidence="4 9" id="KW-1015">Disulfide bond</keyword>
<dbReference type="GO" id="GO:0005737">
    <property type="term" value="C:cytoplasm"/>
    <property type="evidence" value="ECO:0007669"/>
    <property type="project" value="TreeGrafter"/>
</dbReference>
<evidence type="ECO:0000256" key="8">
    <source>
        <dbReference type="PIRSR" id="PIRSR000077-1"/>
    </source>
</evidence>
<evidence type="ECO:0000256" key="9">
    <source>
        <dbReference type="PIRSR" id="PIRSR000077-4"/>
    </source>
</evidence>
<dbReference type="Proteomes" id="UP000179129">
    <property type="component" value="Unassembled WGS sequence"/>
</dbReference>
<dbReference type="Gene3D" id="3.40.30.10">
    <property type="entry name" value="Glutaredoxin"/>
    <property type="match status" value="1"/>
</dbReference>
<feature type="domain" description="Thioredoxin" evidence="10">
    <location>
        <begin position="1"/>
        <end position="110"/>
    </location>
</feature>
<dbReference type="AlphaFoldDB" id="A0A1F5YLX1"/>
<dbReference type="PROSITE" id="PS00194">
    <property type="entry name" value="THIOREDOXIN_1"/>
    <property type="match status" value="1"/>
</dbReference>
<evidence type="ECO:0000313" key="11">
    <source>
        <dbReference type="EMBL" id="OGG01146.1"/>
    </source>
</evidence>
<accession>A0A1F5YLX1</accession>
<evidence type="ECO:0000259" key="10">
    <source>
        <dbReference type="PROSITE" id="PS51352"/>
    </source>
</evidence>
<feature type="site" description="Contributes to redox potential value" evidence="8">
    <location>
        <position position="36"/>
    </location>
</feature>